<feature type="chain" id="PRO_5037300245" evidence="1">
    <location>
        <begin position="24"/>
        <end position="83"/>
    </location>
</feature>
<feature type="signal peptide" evidence="1">
    <location>
        <begin position="1"/>
        <end position="23"/>
    </location>
</feature>
<evidence type="ECO:0000256" key="1">
    <source>
        <dbReference type="SAM" id="SignalP"/>
    </source>
</evidence>
<accession>A0A915PGH9</accession>
<keyword evidence="1" id="KW-0732">Signal</keyword>
<organism evidence="2 3">
    <name type="scientific">Meloidogyne floridensis</name>
    <dbReference type="NCBI Taxonomy" id="298350"/>
    <lineage>
        <taxon>Eukaryota</taxon>
        <taxon>Metazoa</taxon>
        <taxon>Ecdysozoa</taxon>
        <taxon>Nematoda</taxon>
        <taxon>Chromadorea</taxon>
        <taxon>Rhabditida</taxon>
        <taxon>Tylenchina</taxon>
        <taxon>Tylenchomorpha</taxon>
        <taxon>Tylenchoidea</taxon>
        <taxon>Meloidogynidae</taxon>
        <taxon>Meloidogyninae</taxon>
        <taxon>Meloidogyne</taxon>
    </lineage>
</organism>
<sequence>MLRNKLNLFLLNLIIYLLYSVAANDSSGEEYNSEESEYSLLEDSDLLKVSRYIFNFLCNPSSSNAIGAECLVMVMVLVGKYRE</sequence>
<name>A0A915PGH9_9BILA</name>
<reference evidence="3" key="1">
    <citation type="submission" date="2022-11" db="UniProtKB">
        <authorList>
            <consortium name="WormBaseParasite"/>
        </authorList>
    </citation>
    <scope>IDENTIFICATION</scope>
</reference>
<dbReference type="AlphaFoldDB" id="A0A915PGH9"/>
<proteinExistence type="predicted"/>
<dbReference type="Proteomes" id="UP000887560">
    <property type="component" value="Unplaced"/>
</dbReference>
<dbReference type="WBParaSite" id="scf7180000424869.g14213">
    <property type="protein sequence ID" value="scf7180000424869.g14213"/>
    <property type="gene ID" value="scf7180000424869.g14213"/>
</dbReference>
<evidence type="ECO:0000313" key="3">
    <source>
        <dbReference type="WBParaSite" id="scf7180000424869.g14213"/>
    </source>
</evidence>
<evidence type="ECO:0000313" key="2">
    <source>
        <dbReference type="Proteomes" id="UP000887560"/>
    </source>
</evidence>
<protein>
    <submittedName>
        <fullName evidence="3">Uncharacterized protein</fullName>
    </submittedName>
</protein>
<keyword evidence="2" id="KW-1185">Reference proteome</keyword>